<dbReference type="InterPro" id="IPR013780">
    <property type="entry name" value="Glyco_hydro_b"/>
</dbReference>
<sequence>MARPAGPALSARRGTPARRGGLLRTLALPVLAVGALTATLAVPAAASAAPAQAPAHAPTLAGATTSRAATGTSALAAKPYMGWSSWSLESTNFPGYGGENWLTEAHVLQQADVVAAKLKPHGYDYVNVDAGWNLDDGKNVFDGYGRPIADSKKFPHGMKYVGDQLHQKGLKFGLYLAVGLYIDAYDDGRTPVYGAPGCTTKDLVYPDLRKTSGWDNVSYQMDWSSPCSQKYIDSVADELASWGVDFLKIDGVGPGSSQGDAAHDNVPDVQGWHRALQAAGRPIQLTLSWALAHSRADVWKADSNGWRVDTDVECYCDTLVTWNSSVKGRWTDVVPWIDDAGPGHWNNLDSLDVGVSPMDGLNDAERQSYATFWAIESAPLYTGDDLTKLDPYGLSLLTDDEVIAVDQAGNPARPLSQSADQQVWYARNADGTYTVALFNMGAGYSDVTADLTSLGISGKASVRDLWARKNLGGVSGGLTENLPPHGSRLFTLTPAKSGAHPGVPLGLHGTASTAGSVSLAWNAVNTGAWPVTGYDVYSGATEVATVTGTSATVNGLAPGTGYSFTVVAHDGRGRTSAPSPAVPVTTPAAGGPTSYEAEAPGNTLNGSASIGDCSGCSGGKKAGNLGGDGNTLTISGVTAPKDGTYLLQLDYVDGDSSRTLVVGVDGAPVRVPVFGGNDNDWGQARSVTVPVRLKAGGNTLTFGNATDYAPDLDRITV</sequence>
<evidence type="ECO:0000259" key="7">
    <source>
        <dbReference type="PROSITE" id="PS50853"/>
    </source>
</evidence>
<dbReference type="PANTHER" id="PTHR11452:SF75">
    <property type="entry name" value="ALPHA-GALACTOSIDASE MEL1"/>
    <property type="match status" value="1"/>
</dbReference>
<dbReference type="PANTHER" id="PTHR11452">
    <property type="entry name" value="ALPHA-GALACTOSIDASE/ALPHA-N-ACETYLGALACTOSAMINIDASE"/>
    <property type="match status" value="1"/>
</dbReference>
<comment type="caution">
    <text evidence="9">The sequence shown here is derived from an EMBL/GenBank/DDBJ whole genome shotgun (WGS) entry which is preliminary data.</text>
</comment>
<evidence type="ECO:0000313" key="9">
    <source>
        <dbReference type="EMBL" id="MEE4544866.1"/>
    </source>
</evidence>
<evidence type="ECO:0000256" key="5">
    <source>
        <dbReference type="ARBA" id="ARBA00023326"/>
    </source>
</evidence>
<dbReference type="InterPro" id="IPR005084">
    <property type="entry name" value="CBM6"/>
</dbReference>
<comment type="similarity">
    <text evidence="1 6">Belongs to the glycosyl hydrolase 27 family.</text>
</comment>
<dbReference type="RefSeq" id="WP_330798043.1">
    <property type="nucleotide sequence ID" value="NZ_JAZEWV010000022.1"/>
</dbReference>
<dbReference type="InterPro" id="IPR008979">
    <property type="entry name" value="Galactose-bd-like_sf"/>
</dbReference>
<dbReference type="InterPro" id="IPR041233">
    <property type="entry name" value="Melibiase_C"/>
</dbReference>
<keyword evidence="4 6" id="KW-0326">Glycosidase</keyword>
<dbReference type="Proteomes" id="UP001344658">
    <property type="component" value="Unassembled WGS sequence"/>
</dbReference>
<dbReference type="InterPro" id="IPR003961">
    <property type="entry name" value="FN3_dom"/>
</dbReference>
<reference evidence="9 10" key="1">
    <citation type="submission" date="2023-12" db="EMBL/GenBank/DDBJ databases">
        <title>Streptomyces sp. V4-01.</title>
        <authorList>
            <person name="Somphong A."/>
            <person name="Phongsopitanun W."/>
        </authorList>
    </citation>
    <scope>NUCLEOTIDE SEQUENCE [LARGE SCALE GENOMIC DNA]</scope>
    <source>
        <strain evidence="9 10">V4-01</strain>
    </source>
</reference>
<dbReference type="SUPFAM" id="SSF49785">
    <property type="entry name" value="Galactose-binding domain-like"/>
    <property type="match status" value="1"/>
</dbReference>
<dbReference type="CDD" id="cd04081">
    <property type="entry name" value="CBM35_galactosidase-like"/>
    <property type="match status" value="1"/>
</dbReference>
<dbReference type="InterPro" id="IPR013783">
    <property type="entry name" value="Ig-like_fold"/>
</dbReference>
<proteinExistence type="inferred from homology"/>
<gene>
    <name evidence="9" type="ORF">V2S66_23235</name>
</gene>
<dbReference type="SUPFAM" id="SSF49265">
    <property type="entry name" value="Fibronectin type III"/>
    <property type="match status" value="1"/>
</dbReference>
<dbReference type="PROSITE" id="PS50853">
    <property type="entry name" value="FN3"/>
    <property type="match status" value="1"/>
</dbReference>
<dbReference type="Gene3D" id="2.60.40.10">
    <property type="entry name" value="Immunoglobulins"/>
    <property type="match status" value="1"/>
</dbReference>
<evidence type="ECO:0000256" key="6">
    <source>
        <dbReference type="RuleBase" id="RU361168"/>
    </source>
</evidence>
<dbReference type="SMART" id="SM00060">
    <property type="entry name" value="FN3"/>
    <property type="match status" value="1"/>
</dbReference>
<dbReference type="CDD" id="cd00063">
    <property type="entry name" value="FN3"/>
    <property type="match status" value="1"/>
</dbReference>
<dbReference type="SUPFAM" id="SSF51445">
    <property type="entry name" value="(Trans)glycosidases"/>
    <property type="match status" value="1"/>
</dbReference>
<dbReference type="PROSITE" id="PS51175">
    <property type="entry name" value="CBM6"/>
    <property type="match status" value="1"/>
</dbReference>
<evidence type="ECO:0000313" key="10">
    <source>
        <dbReference type="Proteomes" id="UP001344658"/>
    </source>
</evidence>
<dbReference type="SUPFAM" id="SSF51011">
    <property type="entry name" value="Glycosyl hydrolase domain"/>
    <property type="match status" value="1"/>
</dbReference>
<feature type="domain" description="Fibronectin type-III" evidence="7">
    <location>
        <begin position="503"/>
        <end position="589"/>
    </location>
</feature>
<dbReference type="Gene3D" id="2.60.40.1180">
    <property type="entry name" value="Golgi alpha-mannosidase II"/>
    <property type="match status" value="1"/>
</dbReference>
<accession>A0ABU7PGD7</accession>
<evidence type="ECO:0000256" key="3">
    <source>
        <dbReference type="ARBA" id="ARBA00022801"/>
    </source>
</evidence>
<evidence type="ECO:0000256" key="4">
    <source>
        <dbReference type="ARBA" id="ARBA00023295"/>
    </source>
</evidence>
<dbReference type="Gene3D" id="2.60.120.260">
    <property type="entry name" value="Galactose-binding domain-like"/>
    <property type="match status" value="1"/>
</dbReference>
<organism evidence="9 10">
    <name type="scientific">Actinacidiphila polyblastidii</name>
    <dbReference type="NCBI Taxonomy" id="3110430"/>
    <lineage>
        <taxon>Bacteria</taxon>
        <taxon>Bacillati</taxon>
        <taxon>Actinomycetota</taxon>
        <taxon>Actinomycetes</taxon>
        <taxon>Kitasatosporales</taxon>
        <taxon>Streptomycetaceae</taxon>
        <taxon>Actinacidiphila</taxon>
    </lineage>
</organism>
<dbReference type="CDD" id="cd14792">
    <property type="entry name" value="GH27"/>
    <property type="match status" value="1"/>
</dbReference>
<dbReference type="EMBL" id="JAZEWV010000022">
    <property type="protein sequence ID" value="MEE4544866.1"/>
    <property type="molecule type" value="Genomic_DNA"/>
</dbReference>
<keyword evidence="2" id="KW-0732">Signal</keyword>
<feature type="domain" description="CBM6" evidence="8">
    <location>
        <begin position="593"/>
        <end position="717"/>
    </location>
</feature>
<evidence type="ECO:0000259" key="8">
    <source>
        <dbReference type="PROSITE" id="PS51175"/>
    </source>
</evidence>
<dbReference type="Pfam" id="PF16499">
    <property type="entry name" value="Melibiase_2"/>
    <property type="match status" value="2"/>
</dbReference>
<keyword evidence="3 6" id="KW-0378">Hydrolase</keyword>
<comment type="catalytic activity">
    <reaction evidence="6">
        <text>Hydrolysis of terminal, non-reducing alpha-D-galactose residues in alpha-D-galactosides, including galactose oligosaccharides, galactomannans and galactolipids.</text>
        <dbReference type="EC" id="3.2.1.22"/>
    </reaction>
</comment>
<keyword evidence="5" id="KW-0119">Carbohydrate metabolism</keyword>
<evidence type="ECO:0000256" key="1">
    <source>
        <dbReference type="ARBA" id="ARBA00009743"/>
    </source>
</evidence>
<keyword evidence="10" id="KW-1185">Reference proteome</keyword>
<dbReference type="InterPro" id="IPR017853">
    <property type="entry name" value="GH"/>
</dbReference>
<dbReference type="InterPro" id="IPR002241">
    <property type="entry name" value="Glyco_hydro_27"/>
</dbReference>
<evidence type="ECO:0000256" key="2">
    <source>
        <dbReference type="ARBA" id="ARBA00022729"/>
    </source>
</evidence>
<name>A0ABU7PGD7_9ACTN</name>
<keyword evidence="5" id="KW-0624">Polysaccharide degradation</keyword>
<dbReference type="InterPro" id="IPR036116">
    <property type="entry name" value="FN3_sf"/>
</dbReference>
<protein>
    <recommendedName>
        <fullName evidence="6">Alpha-galactosidase</fullName>
        <ecNumber evidence="6">3.2.1.22</ecNumber>
    </recommendedName>
    <alternativeName>
        <fullName evidence="6">Melibiase</fullName>
    </alternativeName>
</protein>
<dbReference type="PRINTS" id="PR00740">
    <property type="entry name" value="GLHYDRLASE27"/>
</dbReference>
<keyword evidence="6" id="KW-1015">Disulfide bond</keyword>
<dbReference type="Pfam" id="PF00041">
    <property type="entry name" value="fn3"/>
    <property type="match status" value="1"/>
</dbReference>
<dbReference type="Pfam" id="PF17801">
    <property type="entry name" value="Melibiase_C"/>
    <property type="match status" value="1"/>
</dbReference>
<dbReference type="EC" id="3.2.1.22" evidence="6"/>
<dbReference type="InterPro" id="IPR013785">
    <property type="entry name" value="Aldolase_TIM"/>
</dbReference>
<dbReference type="Gene3D" id="3.20.20.70">
    <property type="entry name" value="Aldolase class I"/>
    <property type="match status" value="1"/>
</dbReference>